<dbReference type="GeneID" id="110778287"/>
<evidence type="ECO:0000256" key="3">
    <source>
        <dbReference type="ARBA" id="ARBA00023004"/>
    </source>
</evidence>
<evidence type="ECO:0000256" key="1">
    <source>
        <dbReference type="ARBA" id="ARBA00010617"/>
    </source>
</evidence>
<dbReference type="PRINTS" id="PR00463">
    <property type="entry name" value="EP450I"/>
</dbReference>
<protein>
    <submittedName>
        <fullName evidence="7">Cytochrome P450 736A117-like</fullName>
    </submittedName>
</protein>
<evidence type="ECO:0000256" key="5">
    <source>
        <dbReference type="SAM" id="Phobius"/>
    </source>
</evidence>
<keyword evidence="5" id="KW-0812">Transmembrane</keyword>
<dbReference type="PRINTS" id="PR00385">
    <property type="entry name" value="P450"/>
</dbReference>
<dbReference type="InterPro" id="IPR001128">
    <property type="entry name" value="Cyt_P450"/>
</dbReference>
<keyword evidence="4" id="KW-0560">Oxidoreductase</keyword>
<keyword evidence="2 4" id="KW-0479">Metal-binding</keyword>
<evidence type="ECO:0000256" key="4">
    <source>
        <dbReference type="RuleBase" id="RU000461"/>
    </source>
</evidence>
<dbReference type="Proteomes" id="UP000813463">
    <property type="component" value="Chromosome 6"/>
</dbReference>
<keyword evidence="5" id="KW-1133">Transmembrane helix</keyword>
<dbReference type="PANTHER" id="PTHR47955">
    <property type="entry name" value="CYTOCHROME P450 FAMILY 71 PROTEIN"/>
    <property type="match status" value="1"/>
</dbReference>
<evidence type="ECO:0000256" key="2">
    <source>
        <dbReference type="ARBA" id="ARBA00022723"/>
    </source>
</evidence>
<dbReference type="CDD" id="cd11072">
    <property type="entry name" value="CYP71-like"/>
    <property type="match status" value="1"/>
</dbReference>
<gene>
    <name evidence="7" type="primary">LOC110778287</name>
</gene>
<sequence length="522" mass="60247">MSSMFQKLWVELFYHPFSLVALLFVILYFYKSHFFKHASKKNLPPSPPKLPIIGNLHQLGHLPHHSLHSLSQRHGKLMLFYFGNKPTLVVSSADGAREIFKTHDTIFSSRPHSHINDVIFNGSKDVAFSPYGEYWRNMRSICVIHILSLKKVQSFQKIRETQVSSMVEKIKRCDSLSEVNMSEILTTYTNDVISLASFDRKYSSHQDGDVDLMKLVDEGMKLLGATCVGDFVPWLSWVDRLTGLEGRLQNVANHFHNFFDKVIQQHQNRLSIDDQIIDDNELNNSVNVQNFLDILLQLQRENKDVLTIDSIKAVILDMFMAGTDTSYTLMEWTIVELMRHPRVMKKLQDEIRKSVENKNRRTVSEDNLEDLIYLKAVIKESLRMHPPGPLLMLREALEDVKINGFDISQGTQVIVNAWAIQRDPSFWEEPDEFRPERFINNTSFDFKGKDFNFIPFGAGRRGCPGISFSVTSAEFVLANLMYHFDWKFPDGIDLHTLDMTEIPGLTVRRRDPLMLIATPYSS</sequence>
<dbReference type="Pfam" id="PF00067">
    <property type="entry name" value="p450"/>
    <property type="match status" value="1"/>
</dbReference>
<keyword evidence="4" id="KW-0349">Heme</keyword>
<comment type="similarity">
    <text evidence="1 4">Belongs to the cytochrome P450 family.</text>
</comment>
<dbReference type="PROSITE" id="PS00086">
    <property type="entry name" value="CYTOCHROME_P450"/>
    <property type="match status" value="1"/>
</dbReference>
<keyword evidence="6" id="KW-1185">Reference proteome</keyword>
<dbReference type="PANTHER" id="PTHR47955:SF15">
    <property type="entry name" value="CYTOCHROME P450 71A2-LIKE"/>
    <property type="match status" value="1"/>
</dbReference>
<evidence type="ECO:0000313" key="6">
    <source>
        <dbReference type="Proteomes" id="UP000813463"/>
    </source>
</evidence>
<dbReference type="InterPro" id="IPR017972">
    <property type="entry name" value="Cyt_P450_CS"/>
</dbReference>
<keyword evidence="4" id="KW-0503">Monooxygenase</keyword>
<feature type="transmembrane region" description="Helical" evidence="5">
    <location>
        <begin position="12"/>
        <end position="30"/>
    </location>
</feature>
<dbReference type="InterPro" id="IPR002401">
    <property type="entry name" value="Cyt_P450_E_grp-I"/>
</dbReference>
<keyword evidence="3 4" id="KW-0408">Iron</keyword>
<organism evidence="6 7">
    <name type="scientific">Spinacia oleracea</name>
    <name type="common">Spinach</name>
    <dbReference type="NCBI Taxonomy" id="3562"/>
    <lineage>
        <taxon>Eukaryota</taxon>
        <taxon>Viridiplantae</taxon>
        <taxon>Streptophyta</taxon>
        <taxon>Embryophyta</taxon>
        <taxon>Tracheophyta</taxon>
        <taxon>Spermatophyta</taxon>
        <taxon>Magnoliopsida</taxon>
        <taxon>eudicotyledons</taxon>
        <taxon>Gunneridae</taxon>
        <taxon>Pentapetalae</taxon>
        <taxon>Caryophyllales</taxon>
        <taxon>Chenopodiaceae</taxon>
        <taxon>Chenopodioideae</taxon>
        <taxon>Anserineae</taxon>
        <taxon>Spinacia</taxon>
    </lineage>
</organism>
<name>A0ABM3QWH4_SPIOL</name>
<keyword evidence="5" id="KW-0472">Membrane</keyword>
<dbReference type="RefSeq" id="XP_056687716.1">
    <property type="nucleotide sequence ID" value="XM_056831738.1"/>
</dbReference>
<dbReference type="Gene3D" id="1.10.630.10">
    <property type="entry name" value="Cytochrome P450"/>
    <property type="match status" value="1"/>
</dbReference>
<reference evidence="6" key="1">
    <citation type="journal article" date="2021" name="Nat. Commun.">
        <title>Genomic analyses provide insights into spinach domestication and the genetic basis of agronomic traits.</title>
        <authorList>
            <person name="Cai X."/>
            <person name="Sun X."/>
            <person name="Xu C."/>
            <person name="Sun H."/>
            <person name="Wang X."/>
            <person name="Ge C."/>
            <person name="Zhang Z."/>
            <person name="Wang Q."/>
            <person name="Fei Z."/>
            <person name="Jiao C."/>
            <person name="Wang Q."/>
        </authorList>
    </citation>
    <scope>NUCLEOTIDE SEQUENCE [LARGE SCALE GENOMIC DNA]</scope>
    <source>
        <strain evidence="6">cv. Varoflay</strain>
    </source>
</reference>
<accession>A0ABM3QWH4</accession>
<proteinExistence type="inferred from homology"/>
<evidence type="ECO:0000313" key="7">
    <source>
        <dbReference type="RefSeq" id="XP_056687716.1"/>
    </source>
</evidence>
<dbReference type="InterPro" id="IPR036396">
    <property type="entry name" value="Cyt_P450_sf"/>
</dbReference>
<dbReference type="SUPFAM" id="SSF48264">
    <property type="entry name" value="Cytochrome P450"/>
    <property type="match status" value="1"/>
</dbReference>
<reference evidence="7" key="2">
    <citation type="submission" date="2025-08" db="UniProtKB">
        <authorList>
            <consortium name="RefSeq"/>
        </authorList>
    </citation>
    <scope>IDENTIFICATION</scope>
    <source>
        <tissue evidence="7">Leaf</tissue>
    </source>
</reference>